<sequence length="994" mass="107494">MLHTASSNRVFGSIGGIATMNARWTAWVMVLILFCYALGAQAARQPFRAEVTWLGELQEGVMSADEMAWVAQRYIEERALKAERLLAGDPRDIIQNEIFNLYDGARAGKPRLFFSQLGPKYWAVPLQRGGTIGGFIKFDPYSGKAVGTPNWGAGGRPLYSIDARQWEEMESIATLWTGERFGDETRLLVLMQEDGHLLYLASPRGDDVVRADVSSILAPTGLDPRLLTKAPAERPLRSLLSPDHQRRADEQAETAPALLSLWQGAMQPPDVFSLSVMPPIKNQGGYGSCTGHAVSSVGDWWLCGSICYLGTGDSELYDCLCEKDPDGSCECIDPILSRQNAYDRLRYLGGADCRQGLCAGGCPGQGGACLSSLVTSGVECGTCPYGYCEGSDPVYAPHIFLNDGLCTEECASYGCDPGCALSNGGSGQCTDVCPDVAGDCGDDFVLRSYFIQSTNDLPGLREAIYHHGIILAASGVCLGQPGCDGWSSYGCLCDPCEACTSRGGHAWDLVGYNAPDSLFYFQNSWGYWSGDGRGELGNSFIRRWCYGETWGFEGYNATIPRIFYMAHAVDDSSGNADGRPDPGETIELWVTVKNAGVQADSVEATLSSSNPSAVIITDSTASRQLPLLHNQTASFHDPFVFEVDPGAECEDITFYLAITAAGGYAETDSFVQRIGRPDVLLVDDDGGAINEEPFQQVFGDREDFLWDEHEVETEGSPDGALLSRYPLVVWLTGDATANTVTADDTLALGAFLDGGGGLFLTGANIGEEISGWPFYSDRLHAGFVSGTTANYVLDGVPTSALCDTLLICEEPSKDVIEPLAEADTALIYLDMDGGVAAITYVDSVGRGATGHRMVYFGFDFGWIDDQSPVAMHKPELMDSVLTWLMLVTGVSEEPPFDPERPHVFLLKQNSPNPFGGSTVISYAVPSSGEQVCLRVYNIAGQLVRELVDQPHDAGMYTVRWDGRNGRGSQVSSGVYFYRLEAGSRSLARKMVMLK</sequence>
<dbReference type="InterPro" id="IPR026444">
    <property type="entry name" value="Secre_tail"/>
</dbReference>
<evidence type="ECO:0000313" key="4">
    <source>
        <dbReference type="Proteomes" id="UP000051717"/>
    </source>
</evidence>
<comment type="caution">
    <text evidence="3">The sequence shown here is derived from an EMBL/GenBank/DDBJ whole genome shotgun (WGS) entry which is preliminary data.</text>
</comment>
<feature type="transmembrane region" description="Helical" evidence="1">
    <location>
        <begin position="21"/>
        <end position="39"/>
    </location>
</feature>
<dbReference type="Gene3D" id="3.90.70.10">
    <property type="entry name" value="Cysteine proteinases"/>
    <property type="match status" value="1"/>
</dbReference>
<name>A0A0S8GEQ7_UNCT6</name>
<evidence type="ECO:0000256" key="1">
    <source>
        <dbReference type="SAM" id="Phobius"/>
    </source>
</evidence>
<protein>
    <recommendedName>
        <fullName evidence="2">FlgD/Vpr Ig-like domain-containing protein</fullName>
    </recommendedName>
</protein>
<dbReference type="NCBIfam" id="TIGR04183">
    <property type="entry name" value="Por_Secre_tail"/>
    <property type="match status" value="1"/>
</dbReference>
<accession>A0A0S8GEQ7</accession>
<keyword evidence="1" id="KW-1133">Transmembrane helix</keyword>
<dbReference type="Proteomes" id="UP000051717">
    <property type="component" value="Unassembled WGS sequence"/>
</dbReference>
<evidence type="ECO:0000313" key="3">
    <source>
        <dbReference type="EMBL" id="KPK70820.1"/>
    </source>
</evidence>
<dbReference type="InterPro" id="IPR038765">
    <property type="entry name" value="Papain-like_cys_pep_sf"/>
</dbReference>
<keyword evidence="1" id="KW-0812">Transmembrane</keyword>
<dbReference type="EMBL" id="LJUI01000009">
    <property type="protein sequence ID" value="KPK70820.1"/>
    <property type="molecule type" value="Genomic_DNA"/>
</dbReference>
<feature type="domain" description="FlgD/Vpr Ig-like" evidence="2">
    <location>
        <begin position="917"/>
        <end position="982"/>
    </location>
</feature>
<dbReference type="InterPro" id="IPR025965">
    <property type="entry name" value="FlgD/Vpr_Ig-like"/>
</dbReference>
<keyword evidence="1" id="KW-0472">Membrane</keyword>
<dbReference type="SUPFAM" id="SSF54001">
    <property type="entry name" value="Cysteine proteinases"/>
    <property type="match status" value="1"/>
</dbReference>
<dbReference type="Gene3D" id="2.60.40.4070">
    <property type="match status" value="1"/>
</dbReference>
<evidence type="ECO:0000259" key="2">
    <source>
        <dbReference type="Pfam" id="PF13860"/>
    </source>
</evidence>
<gene>
    <name evidence="3" type="ORF">AMJ82_02225</name>
</gene>
<proteinExistence type="predicted"/>
<reference evidence="3 4" key="1">
    <citation type="journal article" date="2015" name="Microbiome">
        <title>Genomic resolution of linkages in carbon, nitrogen, and sulfur cycling among widespread estuary sediment bacteria.</title>
        <authorList>
            <person name="Baker B.J."/>
            <person name="Lazar C.S."/>
            <person name="Teske A.P."/>
            <person name="Dick G.J."/>
        </authorList>
    </citation>
    <scope>NUCLEOTIDE SEQUENCE [LARGE SCALE GENOMIC DNA]</scope>
    <source>
        <strain evidence="3">SM23_40</strain>
    </source>
</reference>
<dbReference type="Pfam" id="PF13860">
    <property type="entry name" value="FlgD_ig"/>
    <property type="match status" value="1"/>
</dbReference>
<dbReference type="AlphaFoldDB" id="A0A0S8GEQ7"/>
<organism evidence="3 4">
    <name type="scientific">candidate division TA06 bacterium SM23_40</name>
    <dbReference type="NCBI Taxonomy" id="1703774"/>
    <lineage>
        <taxon>Bacteria</taxon>
        <taxon>Bacteria division TA06</taxon>
    </lineage>
</organism>